<sequence length="284" mass="31953">MMSLFYHLKTLFLFTKSDIKTTVIPVSIFAAAAAPLASFERLPHLIFWVWLHVLQFDVSNQYLDPAEDAFNKPDRPIPSGRVTLRQTQILRWALVPICMVLSACYSTPVVWSTVLLCLLTYTYNELHLHAGHWITRNLNNAFGFASFELGATFVAGADANKMDSVGMLAVAISTGIFATTIQTQDFKDCDGDRRIGRQTLPIVLPQLARYSLLPILLTWSMALSVIWDLSALVAVPFLGLALLVALRFITMRDMRSDQVSFYIYNIWLSAAHSLPGYWRSCHGF</sequence>
<feature type="transmembrane region" description="Helical" evidence="5">
    <location>
        <begin position="233"/>
        <end position="249"/>
    </location>
</feature>
<evidence type="ECO:0000256" key="5">
    <source>
        <dbReference type="SAM" id="Phobius"/>
    </source>
</evidence>
<dbReference type="PANTHER" id="PTHR42723">
    <property type="entry name" value="CHLOROPHYLL SYNTHASE"/>
    <property type="match status" value="1"/>
</dbReference>
<keyword evidence="7" id="KW-1185">Reference proteome</keyword>
<keyword evidence="4 5" id="KW-0472">Membrane</keyword>
<dbReference type="HOGENOM" id="CLU_063928_0_0_1"/>
<dbReference type="EMBL" id="KN833146">
    <property type="protein sequence ID" value="KIM72256.1"/>
    <property type="molecule type" value="Genomic_DNA"/>
</dbReference>
<comment type="subcellular location">
    <subcellularLocation>
        <location evidence="1">Membrane</location>
        <topology evidence="1">Multi-pass membrane protein</topology>
    </subcellularLocation>
</comment>
<proteinExistence type="predicted"/>
<dbReference type="Gene3D" id="1.10.357.140">
    <property type="entry name" value="UbiA prenyltransferase"/>
    <property type="match status" value="1"/>
</dbReference>
<gene>
    <name evidence="6" type="ORF">PILCRDRAFT_829871</name>
</gene>
<keyword evidence="2 5" id="KW-0812">Transmembrane</keyword>
<evidence type="ECO:0000313" key="7">
    <source>
        <dbReference type="Proteomes" id="UP000054166"/>
    </source>
</evidence>
<dbReference type="InParanoid" id="A0A0C3EWX5"/>
<evidence type="ECO:0000256" key="2">
    <source>
        <dbReference type="ARBA" id="ARBA00022692"/>
    </source>
</evidence>
<evidence type="ECO:0000313" key="6">
    <source>
        <dbReference type="EMBL" id="KIM72256.1"/>
    </source>
</evidence>
<dbReference type="AlphaFoldDB" id="A0A0C3EWX5"/>
<evidence type="ECO:0008006" key="8">
    <source>
        <dbReference type="Google" id="ProtNLM"/>
    </source>
</evidence>
<protein>
    <recommendedName>
        <fullName evidence="8">UbiA prenyltransferase</fullName>
    </recommendedName>
</protein>
<dbReference type="Pfam" id="PF01040">
    <property type="entry name" value="UbiA"/>
    <property type="match status" value="1"/>
</dbReference>
<dbReference type="InterPro" id="IPR000537">
    <property type="entry name" value="UbiA_prenyltransferase"/>
</dbReference>
<keyword evidence="3 5" id="KW-1133">Transmembrane helix</keyword>
<dbReference type="InterPro" id="IPR044878">
    <property type="entry name" value="UbiA_sf"/>
</dbReference>
<dbReference type="OrthoDB" id="434972at2759"/>
<organism evidence="6 7">
    <name type="scientific">Piloderma croceum (strain F 1598)</name>
    <dbReference type="NCBI Taxonomy" id="765440"/>
    <lineage>
        <taxon>Eukaryota</taxon>
        <taxon>Fungi</taxon>
        <taxon>Dikarya</taxon>
        <taxon>Basidiomycota</taxon>
        <taxon>Agaricomycotina</taxon>
        <taxon>Agaricomycetes</taxon>
        <taxon>Agaricomycetidae</taxon>
        <taxon>Atheliales</taxon>
        <taxon>Atheliaceae</taxon>
        <taxon>Piloderma</taxon>
    </lineage>
</organism>
<name>A0A0C3EWX5_PILCF</name>
<evidence type="ECO:0000256" key="4">
    <source>
        <dbReference type="ARBA" id="ARBA00023136"/>
    </source>
</evidence>
<dbReference type="Proteomes" id="UP000054166">
    <property type="component" value="Unassembled WGS sequence"/>
</dbReference>
<evidence type="ECO:0000256" key="3">
    <source>
        <dbReference type="ARBA" id="ARBA00022989"/>
    </source>
</evidence>
<dbReference type="PANTHER" id="PTHR42723:SF1">
    <property type="entry name" value="CHLOROPHYLL SYNTHASE, CHLOROPLASTIC"/>
    <property type="match status" value="1"/>
</dbReference>
<dbReference type="CDD" id="cd13965">
    <property type="entry name" value="PT_UbiA_3"/>
    <property type="match status" value="1"/>
</dbReference>
<feature type="transmembrane region" description="Helical" evidence="5">
    <location>
        <begin position="261"/>
        <end position="278"/>
    </location>
</feature>
<dbReference type="GO" id="GO:0016020">
    <property type="term" value="C:membrane"/>
    <property type="evidence" value="ECO:0007669"/>
    <property type="project" value="UniProtKB-SubCell"/>
</dbReference>
<evidence type="ECO:0000256" key="1">
    <source>
        <dbReference type="ARBA" id="ARBA00004141"/>
    </source>
</evidence>
<feature type="transmembrane region" description="Helical" evidence="5">
    <location>
        <begin position="93"/>
        <end position="119"/>
    </location>
</feature>
<reference evidence="7" key="2">
    <citation type="submission" date="2015-01" db="EMBL/GenBank/DDBJ databases">
        <title>Evolutionary Origins and Diversification of the Mycorrhizal Mutualists.</title>
        <authorList>
            <consortium name="DOE Joint Genome Institute"/>
            <consortium name="Mycorrhizal Genomics Consortium"/>
            <person name="Kohler A."/>
            <person name="Kuo A."/>
            <person name="Nagy L.G."/>
            <person name="Floudas D."/>
            <person name="Copeland A."/>
            <person name="Barry K.W."/>
            <person name="Cichocki N."/>
            <person name="Veneault-Fourrey C."/>
            <person name="LaButti K."/>
            <person name="Lindquist E.A."/>
            <person name="Lipzen A."/>
            <person name="Lundell T."/>
            <person name="Morin E."/>
            <person name="Murat C."/>
            <person name="Riley R."/>
            <person name="Ohm R."/>
            <person name="Sun H."/>
            <person name="Tunlid A."/>
            <person name="Henrissat B."/>
            <person name="Grigoriev I.V."/>
            <person name="Hibbett D.S."/>
            <person name="Martin F."/>
        </authorList>
    </citation>
    <scope>NUCLEOTIDE SEQUENCE [LARGE SCALE GENOMIC DNA]</scope>
    <source>
        <strain evidence="7">F 1598</strain>
    </source>
</reference>
<accession>A0A0C3EWX5</accession>
<dbReference type="GO" id="GO:0016765">
    <property type="term" value="F:transferase activity, transferring alkyl or aryl (other than methyl) groups"/>
    <property type="evidence" value="ECO:0007669"/>
    <property type="project" value="InterPro"/>
</dbReference>
<dbReference type="InterPro" id="IPR050475">
    <property type="entry name" value="Prenyltransferase_related"/>
</dbReference>
<reference evidence="6 7" key="1">
    <citation type="submission" date="2014-04" db="EMBL/GenBank/DDBJ databases">
        <authorList>
            <consortium name="DOE Joint Genome Institute"/>
            <person name="Kuo A."/>
            <person name="Tarkka M."/>
            <person name="Buscot F."/>
            <person name="Kohler A."/>
            <person name="Nagy L.G."/>
            <person name="Floudas D."/>
            <person name="Copeland A."/>
            <person name="Barry K.W."/>
            <person name="Cichocki N."/>
            <person name="Veneault-Fourrey C."/>
            <person name="LaButti K."/>
            <person name="Lindquist E.A."/>
            <person name="Lipzen A."/>
            <person name="Lundell T."/>
            <person name="Morin E."/>
            <person name="Murat C."/>
            <person name="Sun H."/>
            <person name="Tunlid A."/>
            <person name="Henrissat B."/>
            <person name="Grigoriev I.V."/>
            <person name="Hibbett D.S."/>
            <person name="Martin F."/>
            <person name="Nordberg H.P."/>
            <person name="Cantor M.N."/>
            <person name="Hua S.X."/>
        </authorList>
    </citation>
    <scope>NUCLEOTIDE SEQUENCE [LARGE SCALE GENOMIC DNA]</scope>
    <source>
        <strain evidence="6 7">F 1598</strain>
    </source>
</reference>